<dbReference type="Proteomes" id="UP000184170">
    <property type="component" value="Unassembled WGS sequence"/>
</dbReference>
<evidence type="ECO:0000313" key="3">
    <source>
        <dbReference type="Proteomes" id="UP000184170"/>
    </source>
</evidence>
<name>A0A1M4W3A4_9GAMM</name>
<dbReference type="RefSeq" id="WP_073271264.1">
    <property type="nucleotide sequence ID" value="NZ_FQVA01000001.1"/>
</dbReference>
<dbReference type="PRINTS" id="PR00111">
    <property type="entry name" value="ABHYDROLASE"/>
</dbReference>
<dbReference type="PANTHER" id="PTHR45763">
    <property type="entry name" value="HYDROLASE, ALPHA/BETA FOLD FAMILY PROTEIN, EXPRESSED-RELATED"/>
    <property type="match status" value="1"/>
</dbReference>
<dbReference type="Gene3D" id="3.40.50.1820">
    <property type="entry name" value="alpha/beta hydrolase"/>
    <property type="match status" value="1"/>
</dbReference>
<dbReference type="InterPro" id="IPR000073">
    <property type="entry name" value="AB_hydrolase_1"/>
</dbReference>
<evidence type="ECO:0000259" key="1">
    <source>
        <dbReference type="Pfam" id="PF00561"/>
    </source>
</evidence>
<evidence type="ECO:0000313" key="2">
    <source>
        <dbReference type="EMBL" id="SHE75751.1"/>
    </source>
</evidence>
<dbReference type="SUPFAM" id="SSF53474">
    <property type="entry name" value="alpha/beta-Hydrolases"/>
    <property type="match status" value="1"/>
</dbReference>
<dbReference type="Pfam" id="PF00561">
    <property type="entry name" value="Abhydrolase_1"/>
    <property type="match status" value="1"/>
</dbReference>
<dbReference type="PANTHER" id="PTHR45763:SF46">
    <property type="entry name" value="AB HYDROLASE-1 DOMAIN-CONTAINING PROTEIN"/>
    <property type="match status" value="1"/>
</dbReference>
<sequence>MTQVMKLADGRQLTYDIFGDPHGVPVIFSHGYSDSHLIRHPNDFLTRSIGVRWIAADQPGVGGSTAKNGRRMVDWGADMEQLANHLALDRFNVAGHSGGGPHALSIAYRMPERVGKVVLASPVAPFDDKAVTGMLVLNELKAIVKMRHLHHVLRWLLKAEARRINKNIPAYVAATAKMLPRESRTILRNPAQQALFEDNFRAAFAQKEEGIYEMTLALWNWGFSPRDIRPPVEIFYGNNDGIISPRMPLYLSEQLPSAKAHEWNGANHYSFVDEDCWIDFITAARG</sequence>
<dbReference type="EMBL" id="FQVA01000001">
    <property type="protein sequence ID" value="SHE75751.1"/>
    <property type="molecule type" value="Genomic_DNA"/>
</dbReference>
<keyword evidence="3" id="KW-1185">Reference proteome</keyword>
<proteinExistence type="predicted"/>
<organism evidence="2 3">
    <name type="scientific">Microbulbifer donghaiensis</name>
    <dbReference type="NCBI Taxonomy" id="494016"/>
    <lineage>
        <taxon>Bacteria</taxon>
        <taxon>Pseudomonadati</taxon>
        <taxon>Pseudomonadota</taxon>
        <taxon>Gammaproteobacteria</taxon>
        <taxon>Cellvibrionales</taxon>
        <taxon>Microbulbiferaceae</taxon>
        <taxon>Microbulbifer</taxon>
    </lineage>
</organism>
<protein>
    <submittedName>
        <fullName evidence="2">Pimeloyl-ACP methyl ester carboxylesterase</fullName>
    </submittedName>
</protein>
<feature type="domain" description="AB hydrolase-1" evidence="1">
    <location>
        <begin position="25"/>
        <end position="274"/>
    </location>
</feature>
<dbReference type="STRING" id="494016.SAMN04487965_0586"/>
<dbReference type="InterPro" id="IPR029058">
    <property type="entry name" value="AB_hydrolase_fold"/>
</dbReference>
<dbReference type="AlphaFoldDB" id="A0A1M4W3A4"/>
<reference evidence="3" key="1">
    <citation type="submission" date="2016-11" db="EMBL/GenBank/DDBJ databases">
        <authorList>
            <person name="Varghese N."/>
            <person name="Submissions S."/>
        </authorList>
    </citation>
    <scope>NUCLEOTIDE SEQUENCE [LARGE SCALE GENOMIC DNA]</scope>
    <source>
        <strain evidence="3">CGMCC 1.7063</strain>
    </source>
</reference>
<accession>A0A1M4W3A4</accession>
<dbReference type="OrthoDB" id="5560285at2"/>
<gene>
    <name evidence="2" type="ORF">SAMN04487965_0586</name>
</gene>